<dbReference type="Proteomes" id="UP001256143">
    <property type="component" value="Genome"/>
</dbReference>
<proteinExistence type="predicted"/>
<reference evidence="1 2" key="1">
    <citation type="journal article" date="2019" name="Virus Res.">
        <title>Novel nanovirus and associated alphasatellites identified in milk vetch plants with chlorotic dwarf disease in Iran.</title>
        <authorList>
            <person name="Hassan-Sheikhi P."/>
            <person name="Heydarnejad J."/>
            <person name="Massumi H."/>
            <person name="Kraberger S."/>
            <person name="Varsani A."/>
        </authorList>
    </citation>
    <scope>NUCLEOTIDE SEQUENCE [LARGE SCALE GENOMIC DNA]</scope>
    <source>
        <strain evidence="1">G53</strain>
    </source>
</reference>
<evidence type="ECO:0000313" key="1">
    <source>
        <dbReference type="EMBL" id="QGV56714.1"/>
    </source>
</evidence>
<dbReference type="EMBL" id="MN273337">
    <property type="protein sequence ID" value="QGV56714.1"/>
    <property type="molecule type" value="Genomic_DNA"/>
</dbReference>
<sequence length="148" mass="17323">MSDQRRVSFSGLVDEATEEIISNQKKNEAVECYEDETQVMNVIVEGLQVDMEDKVRFSMKVRLNYKYRKELKLALLGCRMKVVTRLRNTSASSVRSLLQKRLNMICESNYVISINMFCVNVNQLINSCRWINYVEDIHPICTLYHVMD</sequence>
<protein>
    <submittedName>
        <fullName evidence="1">U1 protein</fullName>
    </submittedName>
</protein>
<organism evidence="1 2">
    <name type="scientific">Milk vetch chlorotic dwarf virus</name>
    <dbReference type="NCBI Taxonomy" id="2683340"/>
    <lineage>
        <taxon>Viruses</taxon>
        <taxon>Monodnaviria</taxon>
        <taxon>Shotokuvirae</taxon>
        <taxon>Cressdnaviricota</taxon>
        <taxon>Arfiviricetes</taxon>
        <taxon>Mulpavirales</taxon>
        <taxon>Nanoviridae</taxon>
        <taxon>Nanovirus</taxon>
        <taxon>Nanovirus astragalirani</taxon>
    </lineage>
</organism>
<evidence type="ECO:0000313" key="2">
    <source>
        <dbReference type="Proteomes" id="UP001256143"/>
    </source>
</evidence>
<gene>
    <name evidence="1" type="primary">U1</name>
</gene>
<accession>A0A650FZ52</accession>
<keyword evidence="2" id="KW-1185">Reference proteome</keyword>
<name>A0A650FZ52_9VIRU</name>